<evidence type="ECO:0000313" key="3">
    <source>
        <dbReference type="Proteomes" id="UP000028073"/>
    </source>
</evidence>
<dbReference type="RefSeq" id="WP_034833664.1">
    <property type="nucleotide sequence ID" value="NZ_JOKH01000001.1"/>
</dbReference>
<gene>
    <name evidence="2" type="ORF">GZ78_07300</name>
</gene>
<accession>A0A081NMK7</accession>
<dbReference type="Gene3D" id="3.10.450.50">
    <property type="match status" value="1"/>
</dbReference>
<dbReference type="Proteomes" id="UP000028073">
    <property type="component" value="Unassembled WGS sequence"/>
</dbReference>
<dbReference type="eggNOG" id="ENOG5031IT8">
    <property type="taxonomic scope" value="Bacteria"/>
</dbReference>
<sequence>MTLEERIQRLEDIEAIRLLKHRYLNACDTKQVKRVRDCFAEGEILIDYGPVGVFQDRDQFAELFRVMACHNHVVDLHHGANPEIKVEGDSALARWALFYFNIDARSGATKQLGGIYEDEYQKIDGEWKISRTTFKAHSFHNTEKAE</sequence>
<protein>
    <submittedName>
        <fullName evidence="2">Bile acid 7-alpha dehydratase</fullName>
    </submittedName>
</protein>
<feature type="domain" description="SnoaL-like" evidence="1">
    <location>
        <begin position="8"/>
        <end position="132"/>
    </location>
</feature>
<evidence type="ECO:0000259" key="1">
    <source>
        <dbReference type="Pfam" id="PF13577"/>
    </source>
</evidence>
<reference evidence="2 3" key="1">
    <citation type="submission" date="2014-06" db="EMBL/GenBank/DDBJ databases">
        <title>Whole Genome Sequences of Three Symbiotic Endozoicomonas Bacteria.</title>
        <authorList>
            <person name="Neave M.J."/>
            <person name="Apprill A."/>
            <person name="Voolstra C.R."/>
        </authorList>
    </citation>
    <scope>NUCLEOTIDE SEQUENCE [LARGE SCALE GENOMIC DNA]</scope>
    <source>
        <strain evidence="2 3">DSM 25634</strain>
    </source>
</reference>
<dbReference type="STRING" id="1137799.GZ78_07300"/>
<dbReference type="Pfam" id="PF13577">
    <property type="entry name" value="SnoaL_4"/>
    <property type="match status" value="1"/>
</dbReference>
<dbReference type="SUPFAM" id="SSF54427">
    <property type="entry name" value="NTF2-like"/>
    <property type="match status" value="1"/>
</dbReference>
<evidence type="ECO:0000313" key="2">
    <source>
        <dbReference type="EMBL" id="KEQ19680.1"/>
    </source>
</evidence>
<dbReference type="AlphaFoldDB" id="A0A081NMK7"/>
<proteinExistence type="predicted"/>
<dbReference type="OrthoDB" id="4571298at2"/>
<dbReference type="EMBL" id="JOKH01000001">
    <property type="protein sequence ID" value="KEQ19680.1"/>
    <property type="molecule type" value="Genomic_DNA"/>
</dbReference>
<dbReference type="InterPro" id="IPR032710">
    <property type="entry name" value="NTF2-like_dom_sf"/>
</dbReference>
<keyword evidence="3" id="KW-1185">Reference proteome</keyword>
<comment type="caution">
    <text evidence="2">The sequence shown here is derived from an EMBL/GenBank/DDBJ whole genome shotgun (WGS) entry which is preliminary data.</text>
</comment>
<name>A0A081NMK7_9GAMM</name>
<organism evidence="2 3">
    <name type="scientific">Endozoicomonas numazuensis</name>
    <dbReference type="NCBI Taxonomy" id="1137799"/>
    <lineage>
        <taxon>Bacteria</taxon>
        <taxon>Pseudomonadati</taxon>
        <taxon>Pseudomonadota</taxon>
        <taxon>Gammaproteobacteria</taxon>
        <taxon>Oceanospirillales</taxon>
        <taxon>Endozoicomonadaceae</taxon>
        <taxon>Endozoicomonas</taxon>
    </lineage>
</organism>
<dbReference type="InterPro" id="IPR037401">
    <property type="entry name" value="SnoaL-like"/>
</dbReference>